<dbReference type="EMBL" id="JBBHLI010000011">
    <property type="protein sequence ID" value="MEK9502408.1"/>
    <property type="molecule type" value="Genomic_DNA"/>
</dbReference>
<dbReference type="Proteomes" id="UP001484239">
    <property type="component" value="Unassembled WGS sequence"/>
</dbReference>
<evidence type="ECO:0000313" key="1">
    <source>
        <dbReference type="EMBL" id="MEK9502408.1"/>
    </source>
</evidence>
<sequence length="203" mass="22754">MPLAPPVAALLEEGRDRALSYAAYRRLVAESIDGAPLYEKESQQHFTRLNHQRMSRLDKTAKLDEAAAAAVVYSRPTLLLVLTEGWCGDAAHALPVLNLLAERIDNLELGILLRDEHPELMDAFLTGGSRSIPKVIVADAESLQVRGTWGPRPVPAQAIFAAYRADPDIDYDTYQLELQKWYNRDRSVHIQRELLEVLRRSAG</sequence>
<reference evidence="1 2" key="1">
    <citation type="submission" date="2024-02" db="EMBL/GenBank/DDBJ databases">
        <title>A novel Gemmatimonadota bacterium.</title>
        <authorList>
            <person name="Du Z.-J."/>
            <person name="Ye Y.-Q."/>
        </authorList>
    </citation>
    <scope>NUCLEOTIDE SEQUENCE [LARGE SCALE GENOMIC DNA]</scope>
    <source>
        <strain evidence="1 2">DH-20</strain>
    </source>
</reference>
<gene>
    <name evidence="1" type="ORF">WI372_15550</name>
</gene>
<dbReference type="InterPro" id="IPR036249">
    <property type="entry name" value="Thioredoxin-like_sf"/>
</dbReference>
<dbReference type="Pfam" id="PF14595">
    <property type="entry name" value="Thioredoxin_9"/>
    <property type="match status" value="1"/>
</dbReference>
<dbReference type="RefSeq" id="WP_405283960.1">
    <property type="nucleotide sequence ID" value="NZ_CP144380.1"/>
</dbReference>
<name>A0ABU9ECF2_9BACT</name>
<proteinExistence type="predicted"/>
<evidence type="ECO:0000313" key="2">
    <source>
        <dbReference type="Proteomes" id="UP001484239"/>
    </source>
</evidence>
<protein>
    <submittedName>
        <fullName evidence="1">Thioredoxin family protein</fullName>
    </submittedName>
</protein>
<dbReference type="SUPFAM" id="SSF52833">
    <property type="entry name" value="Thioredoxin-like"/>
    <property type="match status" value="1"/>
</dbReference>
<comment type="caution">
    <text evidence="1">The sequence shown here is derived from an EMBL/GenBank/DDBJ whole genome shotgun (WGS) entry which is preliminary data.</text>
</comment>
<accession>A0ABU9ECF2</accession>
<organism evidence="1 2">
    <name type="scientific">Gaopeijia maritima</name>
    <dbReference type="NCBI Taxonomy" id="3119007"/>
    <lineage>
        <taxon>Bacteria</taxon>
        <taxon>Pseudomonadati</taxon>
        <taxon>Gemmatimonadota</taxon>
        <taxon>Longimicrobiia</taxon>
        <taxon>Gaopeijiales</taxon>
        <taxon>Gaopeijiaceae</taxon>
        <taxon>Gaopeijia</taxon>
    </lineage>
</organism>
<dbReference type="Gene3D" id="3.40.30.10">
    <property type="entry name" value="Glutaredoxin"/>
    <property type="match status" value="1"/>
</dbReference>
<dbReference type="CDD" id="cd01659">
    <property type="entry name" value="TRX_superfamily"/>
    <property type="match status" value="1"/>
</dbReference>
<keyword evidence="2" id="KW-1185">Reference proteome</keyword>